<name>A0A0B5IZX5_9VIRU</name>
<feature type="region of interest" description="Disordered" evidence="1">
    <location>
        <begin position="1"/>
        <end position="28"/>
    </location>
</feature>
<accession>A0A0B5IZX5</accession>
<dbReference type="EMBL" id="KP136319">
    <property type="protein sequence ID" value="AJF98518.1"/>
    <property type="molecule type" value="Genomic_DNA"/>
</dbReference>
<dbReference type="GeneID" id="23463435"/>
<dbReference type="RefSeq" id="YP_009120753.1">
    <property type="nucleotide sequence ID" value="NC_026440.1"/>
</dbReference>
<dbReference type="Proteomes" id="UP000202511">
    <property type="component" value="Segment"/>
</dbReference>
<evidence type="ECO:0000313" key="3">
    <source>
        <dbReference type="Proteomes" id="UP000202511"/>
    </source>
</evidence>
<reference evidence="2 3" key="1">
    <citation type="journal article" date="2015" name="Parasitol. Res.">
        <title>Viruses in close associations with free-living amoebae.</title>
        <authorList>
            <person name="Scheid P."/>
        </authorList>
    </citation>
    <scope>NUCLEOTIDE SEQUENCE [LARGE SCALE GENOMIC DNA]</scope>
    <source>
        <strain evidence="2">KlaHel</strain>
    </source>
</reference>
<dbReference type="KEGG" id="vg:23463435"/>
<protein>
    <submittedName>
        <fullName evidence="2">Uncharacterized protein</fullName>
    </submittedName>
</protein>
<organism evidence="2 3">
    <name type="scientific">Pandoravirus inopinatum</name>
    <dbReference type="NCBI Taxonomy" id="1605721"/>
    <lineage>
        <taxon>Viruses</taxon>
        <taxon>Pandoravirus</taxon>
    </lineage>
</organism>
<evidence type="ECO:0000256" key="1">
    <source>
        <dbReference type="SAM" id="MobiDB-lite"/>
    </source>
</evidence>
<sequence>MGHGRPHRHPEENDHHRRRDGGGMAVAGRSLGTRTQYSGSHRLSFFLSFVLPFRRAVRFGGRPSLLSHRQTLTMGFGGGVPARVWRGPFYVSTPIQSPRMVAKNLKKEKGRILFFEKPHKCIYDITSKNAKK</sequence>
<evidence type="ECO:0000313" key="2">
    <source>
        <dbReference type="EMBL" id="AJF98518.1"/>
    </source>
</evidence>
<proteinExistence type="predicted"/>